<comment type="catalytic activity">
    <reaction evidence="11">
        <text>ATP + H2O = ADP + phosphate + H(+)</text>
        <dbReference type="Rhea" id="RHEA:13065"/>
        <dbReference type="ChEBI" id="CHEBI:15377"/>
        <dbReference type="ChEBI" id="CHEBI:15378"/>
        <dbReference type="ChEBI" id="CHEBI:30616"/>
        <dbReference type="ChEBI" id="CHEBI:43474"/>
        <dbReference type="ChEBI" id="CHEBI:456216"/>
    </reaction>
    <physiologicalReaction direction="left-to-right" evidence="11">
        <dbReference type="Rhea" id="RHEA:13066"/>
    </physiologicalReaction>
</comment>
<evidence type="ECO:0000256" key="17">
    <source>
        <dbReference type="SAM" id="MobiDB-lite"/>
    </source>
</evidence>
<dbReference type="EMBL" id="JADDUC010000003">
    <property type="protein sequence ID" value="KAG0135702.1"/>
    <property type="molecule type" value="Genomic_DNA"/>
</dbReference>
<dbReference type="SMART" id="SM00242">
    <property type="entry name" value="MYSc"/>
    <property type="match status" value="2"/>
</dbReference>
<dbReference type="Pfam" id="PF25966">
    <property type="entry name" value="Myo5a"/>
    <property type="match status" value="1"/>
</dbReference>
<dbReference type="PANTHER" id="PTHR13140:SF273">
    <property type="entry name" value="UNCONVENTIONAL MYOSIN-VA"/>
    <property type="match status" value="1"/>
</dbReference>
<proteinExistence type="inferred from homology"/>
<evidence type="ECO:0000313" key="23">
    <source>
        <dbReference type="Proteomes" id="UP000618051"/>
    </source>
</evidence>
<keyword evidence="10 15" id="KW-0009">Actin-binding</keyword>
<feature type="binding site" evidence="15">
    <location>
        <begin position="2005"/>
        <end position="2012"/>
    </location>
    <ligand>
        <name>ATP</name>
        <dbReference type="ChEBI" id="CHEBI:30616"/>
    </ligand>
</feature>
<dbReference type="OrthoDB" id="6108017at2759"/>
<evidence type="ECO:0000256" key="15">
    <source>
        <dbReference type="PROSITE-ProRule" id="PRU00782"/>
    </source>
</evidence>
<evidence type="ECO:0000256" key="10">
    <source>
        <dbReference type="ARBA" id="ARBA00023203"/>
    </source>
</evidence>
<feature type="coiled-coil region" evidence="16">
    <location>
        <begin position="910"/>
        <end position="1000"/>
    </location>
</feature>
<dbReference type="SMART" id="SM01132">
    <property type="entry name" value="DIL"/>
    <property type="match status" value="2"/>
</dbReference>
<comment type="function">
    <text evidence="12">Processive actin-based motor that can move in large steps approximating the 36-nm pseudo-repeat of the actin filament. Can hydrolyze ATP in the presence of actin, which is essential for its function as a motor protein. Involved in melanosome transport. Also mediates the transport of vesicles to the plasma membrane. May also be required for some polarization process involved in dendrite formation.</text>
</comment>
<feature type="domain" description="Dilute" evidence="18">
    <location>
        <begin position="3304"/>
        <end position="3603"/>
    </location>
</feature>
<dbReference type="InterPro" id="IPR036103">
    <property type="entry name" value="MYSc_Myo5"/>
</dbReference>
<dbReference type="GO" id="GO:0007015">
    <property type="term" value="P:actin filament organization"/>
    <property type="evidence" value="ECO:0007669"/>
    <property type="project" value="TreeGrafter"/>
</dbReference>
<dbReference type="Pfam" id="PF00612">
    <property type="entry name" value="IQ"/>
    <property type="match status" value="9"/>
</dbReference>
<feature type="binding site" evidence="15">
    <location>
        <begin position="156"/>
        <end position="163"/>
    </location>
    <ligand>
        <name>ATP</name>
        <dbReference type="ChEBI" id="CHEBI:30616"/>
    </ligand>
</feature>
<feature type="non-terminal residue" evidence="21">
    <location>
        <position position="1"/>
    </location>
</feature>
<dbReference type="FunFam" id="3.30.70.1590:FF:000003">
    <property type="entry name" value="Myosin-Va isoform 1"/>
    <property type="match status" value="1"/>
</dbReference>
<feature type="domain" description="Myosin N-terminal SH3-like" evidence="20">
    <location>
        <begin position="2"/>
        <end position="54"/>
    </location>
</feature>
<feature type="region of interest" description="Actin-binding" evidence="15">
    <location>
        <begin position="2476"/>
        <end position="2498"/>
    </location>
</feature>
<accession>A0A835P6Z8</accession>
<dbReference type="InterPro" id="IPR058662">
    <property type="entry name" value="Myo5a/b_dom"/>
</dbReference>
<dbReference type="GO" id="GO:0051015">
    <property type="term" value="F:actin filament binding"/>
    <property type="evidence" value="ECO:0007669"/>
    <property type="project" value="TreeGrafter"/>
</dbReference>
<dbReference type="InterPro" id="IPR001609">
    <property type="entry name" value="Myosin_head_motor_dom-like"/>
</dbReference>
<dbReference type="InterPro" id="IPR000048">
    <property type="entry name" value="IQ_motif_EF-hand-BS"/>
</dbReference>
<dbReference type="Gene3D" id="3.40.850.10">
    <property type="entry name" value="Kinesin motor domain"/>
    <property type="match status" value="2"/>
</dbReference>
<dbReference type="Gene3D" id="1.10.10.820">
    <property type="match status" value="2"/>
</dbReference>
<keyword evidence="5 15" id="KW-0067">ATP-binding</keyword>
<dbReference type="PROSITE" id="PS51126">
    <property type="entry name" value="DILUTE"/>
    <property type="match status" value="2"/>
</dbReference>
<comment type="similarity">
    <text evidence="1 15">Belongs to the TRAFAC class myosin-kinesin ATPase superfamily. Myosin family.</text>
</comment>
<reference evidence="22 23" key="2">
    <citation type="journal article" date="2021" name="J. Hered.">
        <title>Feather Gene Expression Elucidates the Developmental Basis of Plumage Iridescence in African Starlings.</title>
        <authorList>
            <person name="Rubenstein D.R."/>
            <person name="Corvelo A."/>
            <person name="MacManes M.D."/>
            <person name="Maia R."/>
            <person name="Narzisi G."/>
            <person name="Rousaki A."/>
            <person name="Vandenabeele P."/>
            <person name="Shawkey M.D."/>
            <person name="Solomon J."/>
        </authorList>
    </citation>
    <scope>NUCLEOTIDE SEQUENCE [LARGE SCALE GENOMIC DNA]</scope>
    <source>
        <strain evidence="22">SS15</strain>
    </source>
</reference>
<dbReference type="FunFam" id="1.20.5.190:FF:000001">
    <property type="entry name" value="unconventional myosin-Va"/>
    <property type="match status" value="2"/>
</dbReference>
<dbReference type="Gene3D" id="1.20.5.190">
    <property type="match status" value="5"/>
</dbReference>
<evidence type="ECO:0000259" key="20">
    <source>
        <dbReference type="PROSITE" id="PS51844"/>
    </source>
</evidence>
<gene>
    <name evidence="22" type="ORF">IHE44_0002736</name>
    <name evidence="21" type="ORF">IHE44_005249</name>
</gene>
<evidence type="ECO:0000256" key="7">
    <source>
        <dbReference type="ARBA" id="ARBA00023054"/>
    </source>
</evidence>
<dbReference type="Pfam" id="PF01843">
    <property type="entry name" value="DIL"/>
    <property type="match status" value="1"/>
</dbReference>
<feature type="compositionally biased region" description="Polar residues" evidence="17">
    <location>
        <begin position="1117"/>
        <end position="1131"/>
    </location>
</feature>
<feature type="coiled-coil region" evidence="16">
    <location>
        <begin position="1025"/>
        <end position="1099"/>
    </location>
</feature>
<keyword evidence="8 15" id="KW-0518">Myosin</keyword>
<protein>
    <recommendedName>
        <fullName evidence="13">Unconventional myosin-Va</fullName>
    </recommendedName>
    <alternativeName>
        <fullName evidence="14">Dilute myosin heavy chain, non-muscle</fullName>
    </alternativeName>
</protein>
<keyword evidence="7 16" id="KW-0175">Coiled coil</keyword>
<evidence type="ECO:0000256" key="9">
    <source>
        <dbReference type="ARBA" id="ARBA00023175"/>
    </source>
</evidence>
<feature type="compositionally biased region" description="Basic and acidic residues" evidence="17">
    <location>
        <begin position="1171"/>
        <end position="1197"/>
    </location>
</feature>
<dbReference type="CDD" id="cd01380">
    <property type="entry name" value="MYSc_Myo5"/>
    <property type="match status" value="2"/>
</dbReference>
<dbReference type="PANTHER" id="PTHR13140">
    <property type="entry name" value="MYOSIN"/>
    <property type="match status" value="1"/>
</dbReference>
<dbReference type="InterPro" id="IPR036961">
    <property type="entry name" value="Kinesin_motor_dom_sf"/>
</dbReference>
<dbReference type="GO" id="GO:0005524">
    <property type="term" value="F:ATP binding"/>
    <property type="evidence" value="ECO:0007669"/>
    <property type="project" value="UniProtKB-UniRule"/>
</dbReference>
<comment type="caution">
    <text evidence="21">The sequence shown here is derived from an EMBL/GenBank/DDBJ whole genome shotgun (WGS) entry which is preliminary data.</text>
</comment>
<feature type="coiled-coil region" evidence="16">
    <location>
        <begin position="3202"/>
        <end position="3236"/>
    </location>
</feature>
<keyword evidence="23" id="KW-1185">Reference proteome</keyword>
<evidence type="ECO:0000256" key="4">
    <source>
        <dbReference type="ARBA" id="ARBA00022741"/>
    </source>
</evidence>
<dbReference type="CDD" id="cd15478">
    <property type="entry name" value="Myo5a_CBD"/>
    <property type="match status" value="1"/>
</dbReference>
<dbReference type="SMART" id="SM00015">
    <property type="entry name" value="IQ"/>
    <property type="match status" value="11"/>
</dbReference>
<dbReference type="FunFam" id="1.20.58.530:FF:000002">
    <property type="entry name" value="Class V myosin"/>
    <property type="match status" value="2"/>
</dbReference>
<evidence type="ECO:0000256" key="16">
    <source>
        <dbReference type="SAM" id="Coils"/>
    </source>
</evidence>
<dbReference type="GO" id="GO:0016459">
    <property type="term" value="C:myosin complex"/>
    <property type="evidence" value="ECO:0007669"/>
    <property type="project" value="UniProtKB-KW"/>
</dbReference>
<feature type="region of interest" description="Disordered" evidence="17">
    <location>
        <begin position="1171"/>
        <end position="1202"/>
    </location>
</feature>
<evidence type="ECO:0000259" key="19">
    <source>
        <dbReference type="PROSITE" id="PS51456"/>
    </source>
</evidence>
<dbReference type="GO" id="GO:0000146">
    <property type="term" value="F:microfilament motor activity"/>
    <property type="evidence" value="ECO:0007669"/>
    <property type="project" value="TreeGrafter"/>
</dbReference>
<feature type="coiled-coil region" evidence="16">
    <location>
        <begin position="2783"/>
        <end position="3008"/>
    </location>
</feature>
<reference evidence="22" key="3">
    <citation type="submission" date="2022-01" db="EMBL/GenBank/DDBJ databases">
        <authorList>
            <person name="Rubenstein D.R."/>
        </authorList>
    </citation>
    <scope>NUCLEOTIDE SEQUENCE</scope>
    <source>
        <strain evidence="22">SS15</strain>
        <tissue evidence="22">Liver</tissue>
    </source>
</reference>
<evidence type="ECO:0000256" key="1">
    <source>
        <dbReference type="ARBA" id="ARBA00008314"/>
    </source>
</evidence>
<name>A0A835P6Z8_9PASS</name>
<evidence type="ECO:0000256" key="12">
    <source>
        <dbReference type="ARBA" id="ARBA00054098"/>
    </source>
</evidence>
<keyword evidence="9 15" id="KW-0505">Motor protein</keyword>
<reference evidence="21" key="1">
    <citation type="submission" date="2020-10" db="EMBL/GenBank/DDBJ databases">
        <title>Feather gene expression reveals the developmental basis of iridescence in African starlings.</title>
        <authorList>
            <person name="Rubenstein D.R."/>
        </authorList>
    </citation>
    <scope>NUCLEOTIDE SEQUENCE</scope>
    <source>
        <strain evidence="21">SS15</strain>
        <tissue evidence="21">Liver</tissue>
    </source>
</reference>
<feature type="region of interest" description="Actin-binding" evidence="15">
    <location>
        <begin position="636"/>
        <end position="658"/>
    </location>
</feature>
<dbReference type="PRINTS" id="PR00193">
    <property type="entry name" value="MYOSINHEAVY"/>
</dbReference>
<feature type="region of interest" description="Disordered" evidence="17">
    <location>
        <begin position="1107"/>
        <end position="1131"/>
    </location>
</feature>
<dbReference type="FunFam" id="3.30.70.1590:FF:000005">
    <property type="entry name" value="unconventional myosin-Vc"/>
    <property type="match status" value="1"/>
</dbReference>
<dbReference type="InterPro" id="IPR027417">
    <property type="entry name" value="P-loop_NTPase"/>
</dbReference>
<dbReference type="Gene3D" id="3.30.70.1590">
    <property type="match status" value="2"/>
</dbReference>
<dbReference type="PROSITE" id="PS51844">
    <property type="entry name" value="SH3_LIKE"/>
    <property type="match status" value="1"/>
</dbReference>
<evidence type="ECO:0000313" key="22">
    <source>
        <dbReference type="EMBL" id="KAI1235104.1"/>
    </source>
</evidence>
<dbReference type="FunFam" id="1.20.5.190:FF:000006">
    <property type="entry name" value="Myosin VA"/>
    <property type="match status" value="1"/>
</dbReference>
<keyword evidence="3" id="KW-0677">Repeat</keyword>
<dbReference type="Pfam" id="PF00063">
    <property type="entry name" value="Myosin_head"/>
    <property type="match status" value="2"/>
</dbReference>
<dbReference type="Gene3D" id="1.20.120.720">
    <property type="entry name" value="Myosin VI head, motor domain, U50 subdomain"/>
    <property type="match status" value="2"/>
</dbReference>
<keyword evidence="4 15" id="KW-0547">Nucleotide-binding</keyword>
<dbReference type="FunFam" id="1.10.10.820:FF:000001">
    <property type="entry name" value="Myosin heavy chain"/>
    <property type="match status" value="2"/>
</dbReference>
<feature type="domain" description="Dilute" evidence="18">
    <location>
        <begin position="1533"/>
        <end position="1809"/>
    </location>
</feature>
<evidence type="ECO:0000256" key="14">
    <source>
        <dbReference type="ARBA" id="ARBA00076270"/>
    </source>
</evidence>
<dbReference type="InterPro" id="IPR004009">
    <property type="entry name" value="SH3_Myosin"/>
</dbReference>
<evidence type="ECO:0000256" key="11">
    <source>
        <dbReference type="ARBA" id="ARBA00048778"/>
    </source>
</evidence>
<evidence type="ECO:0000256" key="5">
    <source>
        <dbReference type="ARBA" id="ARBA00022840"/>
    </source>
</evidence>
<evidence type="ECO:0000256" key="13">
    <source>
        <dbReference type="ARBA" id="ARBA00068036"/>
    </source>
</evidence>
<feature type="domain" description="Myosin motor" evidence="19">
    <location>
        <begin position="1911"/>
        <end position="2597"/>
    </location>
</feature>
<evidence type="ECO:0000256" key="8">
    <source>
        <dbReference type="ARBA" id="ARBA00023123"/>
    </source>
</evidence>
<feature type="region of interest" description="Disordered" evidence="17">
    <location>
        <begin position="593"/>
        <end position="627"/>
    </location>
</feature>
<feature type="coiled-coil region" evidence="16">
    <location>
        <begin position="3103"/>
        <end position="3137"/>
    </location>
</feature>
<dbReference type="InterPro" id="IPR002710">
    <property type="entry name" value="Dilute_dom"/>
</dbReference>
<evidence type="ECO:0000256" key="2">
    <source>
        <dbReference type="ARBA" id="ARBA00022553"/>
    </source>
</evidence>
<dbReference type="PROSITE" id="PS50096">
    <property type="entry name" value="IQ"/>
    <property type="match status" value="11"/>
</dbReference>
<feature type="coiled-coil region" evidence="16">
    <location>
        <begin position="1338"/>
        <end position="1438"/>
    </location>
</feature>
<dbReference type="SUPFAM" id="SSF52540">
    <property type="entry name" value="P-loop containing nucleoside triphosphate hydrolases"/>
    <property type="match status" value="4"/>
</dbReference>
<dbReference type="EMBL" id="JADDUC020000013">
    <property type="protein sequence ID" value="KAI1235104.1"/>
    <property type="molecule type" value="Genomic_DNA"/>
</dbReference>
<evidence type="ECO:0000313" key="21">
    <source>
        <dbReference type="EMBL" id="KAG0135702.1"/>
    </source>
</evidence>
<keyword evidence="2" id="KW-0597">Phosphoprotein</keyword>
<dbReference type="GO" id="GO:0005737">
    <property type="term" value="C:cytoplasm"/>
    <property type="evidence" value="ECO:0007669"/>
    <property type="project" value="TreeGrafter"/>
</dbReference>
<dbReference type="Gene3D" id="1.20.58.530">
    <property type="match status" value="2"/>
</dbReference>
<dbReference type="GO" id="GO:0005516">
    <property type="term" value="F:calmodulin binding"/>
    <property type="evidence" value="ECO:0007669"/>
    <property type="project" value="UniProtKB-KW"/>
</dbReference>
<evidence type="ECO:0000256" key="3">
    <source>
        <dbReference type="ARBA" id="ARBA00022737"/>
    </source>
</evidence>
<dbReference type="GO" id="GO:0016020">
    <property type="term" value="C:membrane"/>
    <property type="evidence" value="ECO:0007669"/>
    <property type="project" value="TreeGrafter"/>
</dbReference>
<keyword evidence="6" id="KW-0112">Calmodulin-binding</keyword>
<dbReference type="PROSITE" id="PS51456">
    <property type="entry name" value="MYOSIN_MOTOR"/>
    <property type="match status" value="2"/>
</dbReference>
<sequence length="3861" mass="449260">MRSYARVWIPDPEEVWKSAELLKDYKPGDKVLQLRLEEGKELEYCLDAKTKELPPLRNPDILVGENDLTALSYLHEPAVLHNLKVRFIDSKLIYTYCIVLVAINPYEQLPIYGEDIINAYSGQNMGDMDPHIFAVAEEAYKQMARDERNQSIIVSGESGAGKTVSAKYAMRYFATVSGSASEANVEEKVLASNPIMESIGNAKTTRNDNSSRFGKYIEIGFDKRYRIIGANMRTYLLEKSRVVFQAEEERNYHIFYQLCASAALPEFKTLRLGNANYFHYTKQGGSPVIDGVDDAKEMVNTRQACTLLGISDSYQMGIFRILAGILHLGNVEFASRDSDSCTIPPKHEPLTIFCDLMGVEYEEMAHWLCHRKLATATETYIKPISKLHAINARDALAKHIYANLFNWIVDHVNKALHATVKQHSFIGVLDIYGFETFEINSFEQFCINYANEKLQQQFNMHVFKLEQEEYMKEQIPWTLIDFYDNQPCINLIEAKMGVLDLLDEECKMPKGSDDSWAQKLYNTHLNKCALFEKPRMSNKAFIIKHFADKVEYQCEGFLEKNKDTVYEEQIKVLKSSKFKLLLELFQDEEKVLSPTSATPSGRVPLSRMPIKPAKARPGQASKEHKKTVGHQFRNSLHLLMETLNATTPHYVRCIKPNDFKFPFTFDEKRAVQQLRACGVLETIRISAAGFPSRWTYQEFFSRYRVLMKQKDVLGDRKQTCKNVLEKLIQDKDKYQFGKTKIFFRAGQVAYLEKIRADKLRAACIRIQKTIRGWLMRKKYMRMRKAAITIQRHVRGYQARCYATFLRRTRAAITIQKFQRMYVVRKRYQCMRDATIALQALLRGYMVRNKYQMAKMLREHKCVVLQKHVRGWLARRRYGRTLRAIVYLQCCYRRMMAKRELKKLKIEARSVERYKKLHIGLENKIMQLQRKIDEQNKEYKSLLEKMTSLELTYSTETEKLRSDVERLRMSEEEARNATNRVLSLQEEIAKLRKELHHTQAEKKSIEEWADKYKHETEQACMGSQLVSELKEQNSLLKTEKEELNRRIHDQAREITESMEKKLVEETKQLELELNDERLRYQNLLNEFSRLEERYDDLKDEMNLMVSIPKPGHKRTDSTHSSNESEYTFSSEITEAEDLPLRMEQEPSEKKAALDMSLFLKLQKRVSELEQEKQSLQDELDRKEEQALRAKAKEEERPPIRGAELEYESLKRQELESENKKLKNELNELQKALTETRAPEVTAPGAPAYRVLLDQLTSVSEELEVRKEEVLILRSQLVSQKEAIQPKHTMTDATILLEDVQKMKDKGEIAQAYIGLKETNRQSPQDYHMLNEDGELWLAYEGLKQANRLLESQLQSQKKSHENELESLRGEIQSLKEENNRQQQLLAQNLQLPPEARIEASLQHEITRLTNENLDLMEQLEKQDKTVRKLKKQLKVFAKKIGELEVGQMENISPGQIIDEPIRPVNIPRKEKDFQGMLEYKKEDEQKLVKNLILELKPRGVAVNLIPGLPAYILFMCVRHADYLNDDQKVRSLLTSTINGIKKVLKKRGDDFETVSFWLSNTCRFLHCLKQYSGEEGFMKHNTPRQNEHCLTNFDLAEYRQVLSDLAIQIYQQLVRVLENILQPMIVSGMLEHETIQGVSGVKPTGLRKRTSSIADEGTYTLDSIIRQLNSFHSVMCQHGMDPELIKQVVKQMFYIIGAVTLNNLLLRKDMCSWSKGMQIRYNVSQLEEWLRDKNLMNSGAKETLEPLIQAAQLLQVKKKTDEDAEAICSMCNALTTAQIVKVLNLYTPVNEFEERVLVSFIRTIQVRLRDRKDSPQLLMDAKHIFPVTFPFNPSSLALETIQIPASLGLGFISRYNRVWIPDNEEVWQSAEITKNYKAGDRFLHVQLEDGTELSYPVDPAALPPLRNPDILVGENDLTALSYLHEPAVLHNLKIRFVESKLIYTYSGIILVAINPYKQLPIYGDAIIHAYSGQNMGDMDPHIFAVAEEAYKQMARNNKNQSIIVSGESGAGKTVSARYTMRYFATVSRSSSNAHVEDKVLASNPITEAVGNAKTTRNDNSSRFGKYTEISFDQSYQIIGANMRTYLLEKSRVVFQSENERNYHIFYQLCASAMQPEYEHLKLGSAEEFNYTRMGGSTVIEGVDDRANMVETQKTFDLLGLKGDFQMDVFKMLAAVLHLGNVEIAAVGDERSSISMEDKHLSIFCELLDLNCDQVARWLCHRKIVTSSETVTKPMTRAQAANARDALAKKIYSHLFDFIVERINQALQFPGKQHTFIGVLDIYGFETFDVNSFEQFCINYANEKLQQQFNLHVFKLEQEEYMKEDIPWTLIDFYDNQPVIDLIEAKMGILELLDEECLLPHGKDENWLQKLYNNFVNKNALFEKPRMSNTSFIIQHFADKVEYKCEGFLEKNRDTVHEVLIEIMKESKFHLCANFFQDSPVSVSPFSSAINIKSARPVQKAPNKQLRMTVGSKFRNSLSLLMVTLNATTPHYVRCIKPNDEKLPFEFDSKRVAQQLRACGVLETIRISAQSYPSRWTYIEFFSRYSILMTQRELSINDKKQICKIVLQRLIQDHNQYQFGRTKIFFRAGQVAYLEKLRSDKLRHACILIQKCVRGWLQRRRFLSMRRAALTVQQYFRGQRTVRQAITARNLKQTWAAIIIQKYCRGYLVRRLCQLIHVAAVTIQAYTRGFLARKKYRKTIYCDYYSGSNVSAVWIFQYFDISVRCIVLTSVCRLLYLMWIELITGRCSYFVLKMREEQKAVVLQKYARAWLARRRFQNIRRFVLNIQLSYRVQQLQKKIEEQSRENHGLLERLTSLASAHMNDVDTIQKLESELEKLTAQKRIYEEKGKKYKEDSEQKILKLENQNKELKEQKETLEIKLQEKTEEMKEKMDDLTQQLFNDIQKEENQRMILEKNFQNQKQDYEKEIELFKGEIKVLKEEKTQLQQQIQQEIIIQDGLKMEVEQLKKQAQKIPELQKEIELLQTQKLDVEKQAHSQKRELREKMSEVTKQLLESYDFEDVRSRLSTEDLEHLNEDGELWFAYEGLKKATRVLESHFQSQKEIYEKEIEGLNFKVEHLSQDINHLQKLFREENDINDGIRLEVSRLTSENLVIPDLKQQVAELEKQKLDLENRLQEQTIKLKGNGPTVVPSLSVAQNEVDIKEKESLKDTIQGIEGLSNGLMQDEVQDEVQSKIKQVTTRLAVENMDLEEKLDMKDRIIKKLEDQIKTLTKTIEKAEGHAPTVPKEYIGMMEYKKEDEERIIQNLILDLKPRGVVVNMIPGLPAHILFMCVRYADYLNDADMLKSFMNVTIDGIKKVVKEHSEDFEMLSFWLSNTYYFLNCLKQYSGEEEFMKYNTPRQNKNCLKHFDLSEYRQILSDLAIRIYHQFIIVMENNIQHMIVPGMLEYESLQGISGLKPTGFRKRSSSIDDTDTYTMTSILQQLSYFYSTMCQNGLDSELLKQAVKQLFFLIGAVTLNSLFLRKDMNADKVKKITDDDAKEICEHCTSLSTVQIVKILNSYTPIDDFEKRVTPSFVRKVQAMLNNREDIPQLMLDTKHLFQVTFPFTPSTHALELIQVPSSFKLGFLTRRLSKDSRLSWFVSAAVLQEQLYIINWTQSLPYSFKSKPDKKSIYLTSLHCCPVSSSQKGRLPSRTQVLFLETDFSFVLYSDKFGFNISYCNRKTGVISWFGSIRSAVYFRIFTEYAYITFLPFSFCWFLSSSPETEQEQMQQLWSGVNDKPSLIPYISPLLIIVCCPWLLMNFWKWFNGSNFCCCKLCTAFFCSSWSCVSVTWADVRKINHSPLLHPHHREVSRSSFSEGRYMKEALLRFNFAKMMLKEKVFHSNGKVLNGDPYCRGKALKWLMERC</sequence>
<evidence type="ECO:0000259" key="18">
    <source>
        <dbReference type="PROSITE" id="PS51126"/>
    </source>
</evidence>
<organism evidence="21">
    <name type="scientific">Lamprotornis superbus</name>
    <dbReference type="NCBI Taxonomy" id="245042"/>
    <lineage>
        <taxon>Eukaryota</taxon>
        <taxon>Metazoa</taxon>
        <taxon>Chordata</taxon>
        <taxon>Craniata</taxon>
        <taxon>Vertebrata</taxon>
        <taxon>Euteleostomi</taxon>
        <taxon>Archelosauria</taxon>
        <taxon>Archosauria</taxon>
        <taxon>Dinosauria</taxon>
        <taxon>Saurischia</taxon>
        <taxon>Theropoda</taxon>
        <taxon>Coelurosauria</taxon>
        <taxon>Aves</taxon>
        <taxon>Neognathae</taxon>
        <taxon>Neoaves</taxon>
        <taxon>Telluraves</taxon>
        <taxon>Australaves</taxon>
        <taxon>Passeriformes</taxon>
        <taxon>Sturnidae</taxon>
        <taxon>Lamprotornis</taxon>
    </lineage>
</organism>
<dbReference type="InterPro" id="IPR037988">
    <property type="entry name" value="Myo5a_CBD"/>
</dbReference>
<evidence type="ECO:0000256" key="6">
    <source>
        <dbReference type="ARBA" id="ARBA00022860"/>
    </source>
</evidence>
<dbReference type="Proteomes" id="UP000618051">
    <property type="component" value="Unassembled WGS sequence"/>
</dbReference>
<feature type="domain" description="Myosin motor" evidence="19">
    <location>
        <begin position="63"/>
        <end position="756"/>
    </location>
</feature>
<dbReference type="FunFam" id="3.40.850.10:FF:000089">
    <property type="entry name" value="Myosin VC"/>
    <property type="match status" value="1"/>
</dbReference>